<feature type="non-terminal residue" evidence="10">
    <location>
        <position position="1"/>
    </location>
</feature>
<keyword evidence="5 8" id="KW-0472">Membrane</keyword>
<evidence type="ECO:0000256" key="5">
    <source>
        <dbReference type="ARBA" id="ARBA00023136"/>
    </source>
</evidence>
<evidence type="ECO:0000256" key="1">
    <source>
        <dbReference type="ARBA" id="ARBA00004107"/>
    </source>
</evidence>
<dbReference type="InterPro" id="IPR039031">
    <property type="entry name" value="Mucolipin"/>
</dbReference>
<dbReference type="Pfam" id="PF08016">
    <property type="entry name" value="PKD_channel"/>
    <property type="match status" value="1"/>
</dbReference>
<evidence type="ECO:0000256" key="6">
    <source>
        <dbReference type="ARBA" id="ARBA00023228"/>
    </source>
</evidence>
<keyword evidence="6" id="KW-0458">Lysosome</keyword>
<feature type="region of interest" description="Disordered" evidence="7">
    <location>
        <begin position="95"/>
        <end position="128"/>
    </location>
</feature>
<comment type="caution">
    <text evidence="10">The sequence shown here is derived from an EMBL/GenBank/DDBJ whole genome shotgun (WGS) entry which is preliminary data.</text>
</comment>
<evidence type="ECO:0000313" key="11">
    <source>
        <dbReference type="Proteomes" id="UP000236370"/>
    </source>
</evidence>
<reference evidence="10 11" key="1">
    <citation type="submission" date="2017-12" db="EMBL/GenBank/DDBJ databases">
        <title>High-resolution comparative analysis of great ape genomes.</title>
        <authorList>
            <person name="Pollen A."/>
            <person name="Hastie A."/>
            <person name="Hormozdiari F."/>
            <person name="Dougherty M."/>
            <person name="Liu R."/>
            <person name="Chaisson M."/>
            <person name="Hoppe E."/>
            <person name="Hill C."/>
            <person name="Pang A."/>
            <person name="Hillier L."/>
            <person name="Baker C."/>
            <person name="Armstrong J."/>
            <person name="Shendure J."/>
            <person name="Paten B."/>
            <person name="Wilson R."/>
            <person name="Chao H."/>
            <person name="Schneider V."/>
            <person name="Ventura M."/>
            <person name="Kronenberg Z."/>
            <person name="Murali S."/>
            <person name="Gordon D."/>
            <person name="Cantsilieris S."/>
            <person name="Munson K."/>
            <person name="Nelson B."/>
            <person name="Raja A."/>
            <person name="Underwood J."/>
            <person name="Diekhans M."/>
            <person name="Fiddes I."/>
            <person name="Haussler D."/>
            <person name="Eichler E."/>
        </authorList>
    </citation>
    <scope>NUCLEOTIDE SEQUENCE [LARGE SCALE GENOMIC DNA]</scope>
    <source>
        <strain evidence="10">Yerkes chimp pedigree #C0471</strain>
    </source>
</reference>
<dbReference type="GO" id="GO:0005765">
    <property type="term" value="C:lysosomal membrane"/>
    <property type="evidence" value="ECO:0007669"/>
    <property type="project" value="UniProtKB-SubCell"/>
</dbReference>
<sequence>EAKNLASYDVCSILLGTSTLLVWVGVIRYLTFFHNYNILIATLRVALPSVMRFCCCVAVIYLGYCFCGWIVLGPYHVKPLHLHGAQPLHRAHHRRLRHHQASRRRRRRGQRAAGLHRTVPGQPHLRQVPPRERLGLQPSLLLRKGPLGGAFAAGELIRPDCRWTVGPGLQRPPPPTPLIYF</sequence>
<organism evidence="10 11">
    <name type="scientific">Pan troglodytes</name>
    <name type="common">Chimpanzee</name>
    <dbReference type="NCBI Taxonomy" id="9598"/>
    <lineage>
        <taxon>Eukaryota</taxon>
        <taxon>Metazoa</taxon>
        <taxon>Chordata</taxon>
        <taxon>Craniata</taxon>
        <taxon>Vertebrata</taxon>
        <taxon>Euteleostomi</taxon>
        <taxon>Mammalia</taxon>
        <taxon>Eutheria</taxon>
        <taxon>Euarchontoglires</taxon>
        <taxon>Primates</taxon>
        <taxon>Haplorrhini</taxon>
        <taxon>Catarrhini</taxon>
        <taxon>Hominidae</taxon>
        <taxon>Pan</taxon>
    </lineage>
</organism>
<proteinExistence type="predicted"/>
<accession>A0A2J8J677</accession>
<dbReference type="PANTHER" id="PTHR12127">
    <property type="entry name" value="MUCOLIPIN"/>
    <property type="match status" value="1"/>
</dbReference>
<dbReference type="PANTHER" id="PTHR12127:SF6">
    <property type="entry name" value="MUCOLIPIN-1"/>
    <property type="match status" value="1"/>
</dbReference>
<name>A0A2J8J677_PANTR</name>
<evidence type="ECO:0000256" key="4">
    <source>
        <dbReference type="ARBA" id="ARBA00022989"/>
    </source>
</evidence>
<dbReference type="EMBL" id="NBAG03000512">
    <property type="protein sequence ID" value="PNI18270.1"/>
    <property type="molecule type" value="Genomic_DNA"/>
</dbReference>
<feature type="transmembrane region" description="Helical" evidence="8">
    <location>
        <begin position="50"/>
        <end position="72"/>
    </location>
</feature>
<evidence type="ECO:0000256" key="3">
    <source>
        <dbReference type="ARBA" id="ARBA00022692"/>
    </source>
</evidence>
<dbReference type="GO" id="GO:0031902">
    <property type="term" value="C:late endosome membrane"/>
    <property type="evidence" value="ECO:0007669"/>
    <property type="project" value="UniProtKB-SubCell"/>
</dbReference>
<evidence type="ECO:0000256" key="7">
    <source>
        <dbReference type="SAM" id="MobiDB-lite"/>
    </source>
</evidence>
<keyword evidence="3 8" id="KW-0812">Transmembrane</keyword>
<comment type="subcellular location">
    <subcellularLocation>
        <location evidence="1">Late endosome membrane</location>
        <topology evidence="1">Multi-pass membrane protein</topology>
    </subcellularLocation>
    <subcellularLocation>
        <location evidence="2">Lysosome membrane</location>
        <topology evidence="2">Multi-pass membrane protein</topology>
    </subcellularLocation>
</comment>
<evidence type="ECO:0000313" key="10">
    <source>
        <dbReference type="EMBL" id="PNI18270.1"/>
    </source>
</evidence>
<dbReference type="InterPro" id="IPR013122">
    <property type="entry name" value="PKD1_2_channel"/>
</dbReference>
<dbReference type="Proteomes" id="UP000236370">
    <property type="component" value="Unassembled WGS sequence"/>
</dbReference>
<evidence type="ECO:0000259" key="9">
    <source>
        <dbReference type="Pfam" id="PF08016"/>
    </source>
</evidence>
<keyword evidence="4 8" id="KW-1133">Transmembrane helix</keyword>
<feature type="compositionally biased region" description="Basic residues" evidence="7">
    <location>
        <begin position="95"/>
        <end position="110"/>
    </location>
</feature>
<evidence type="ECO:0000256" key="2">
    <source>
        <dbReference type="ARBA" id="ARBA00004155"/>
    </source>
</evidence>
<protein>
    <submittedName>
        <fullName evidence="10">MCOLN1 isoform 8</fullName>
    </submittedName>
</protein>
<gene>
    <name evidence="10" type="ORF">CK820_G0050317</name>
</gene>
<feature type="domain" description="Polycystin cation channel PKD1/PKD2" evidence="9">
    <location>
        <begin position="10"/>
        <end position="76"/>
    </location>
</feature>
<evidence type="ECO:0000256" key="8">
    <source>
        <dbReference type="SAM" id="Phobius"/>
    </source>
</evidence>
<dbReference type="GO" id="GO:0005261">
    <property type="term" value="F:monoatomic cation channel activity"/>
    <property type="evidence" value="ECO:0007669"/>
    <property type="project" value="InterPro"/>
</dbReference>
<feature type="transmembrane region" description="Helical" evidence="8">
    <location>
        <begin position="12"/>
        <end position="30"/>
    </location>
</feature>
<dbReference type="AlphaFoldDB" id="A0A2J8J677"/>